<dbReference type="PANTHER" id="PTHR22642:SF2">
    <property type="entry name" value="PROTEIN LONG AFTER FAR-RED 3"/>
    <property type="match status" value="1"/>
</dbReference>
<reference evidence="2 3" key="1">
    <citation type="journal article" date="2012" name="J. Bacteriol.">
        <title>Draft genome of Streptomyces tsukubaensis NRRL 18488, the producer of the clinically important immunosuppressant tacrolimus (FK506).</title>
        <authorList>
            <person name="Barreiro C."/>
            <person name="Prieto C."/>
            <person name="Sola-Landa A."/>
            <person name="Solera E."/>
            <person name="Martinez-Castro M."/>
            <person name="Perez-Redondo R."/>
            <person name="Garcia-Estrada C."/>
            <person name="Aparicio J.F."/>
            <person name="Fernandez-Martinez L.T."/>
            <person name="Santos-Aberturas J."/>
            <person name="Salehi-Najafabadi Z."/>
            <person name="Rodriguez-Garcia A."/>
            <person name="Tauch A."/>
            <person name="Martin J.F."/>
        </authorList>
    </citation>
    <scope>NUCLEOTIDE SEQUENCE [LARGE SCALE GENOMIC DNA]</scope>
    <source>
        <strain evidence="3">DSM 42081 / NBRC 108919 / NRRL 18488 / 9993</strain>
    </source>
</reference>
<dbReference type="SUPFAM" id="SSF51556">
    <property type="entry name" value="Metallo-dependent hydrolases"/>
    <property type="match status" value="1"/>
</dbReference>
<dbReference type="InterPro" id="IPR006311">
    <property type="entry name" value="TAT_signal"/>
</dbReference>
<protein>
    <submittedName>
        <fullName evidence="2">Amidohydrolase</fullName>
    </submittedName>
</protein>
<evidence type="ECO:0000313" key="3">
    <source>
        <dbReference type="Proteomes" id="UP000005940"/>
    </source>
</evidence>
<proteinExistence type="predicted"/>
<dbReference type="Pfam" id="PF07969">
    <property type="entry name" value="Amidohydro_3"/>
    <property type="match status" value="1"/>
</dbReference>
<dbReference type="InterPro" id="IPR033932">
    <property type="entry name" value="YtcJ-like"/>
</dbReference>
<accession>I2N817</accession>
<dbReference type="RefSeq" id="WP_006346040.1">
    <property type="nucleotide sequence ID" value="NZ_CP029159.1"/>
</dbReference>
<dbReference type="Gene3D" id="3.10.310.70">
    <property type="match status" value="1"/>
</dbReference>
<dbReference type="PANTHER" id="PTHR22642">
    <property type="entry name" value="IMIDAZOLONEPROPIONASE"/>
    <property type="match status" value="1"/>
</dbReference>
<evidence type="ECO:0000259" key="1">
    <source>
        <dbReference type="Pfam" id="PF07969"/>
    </source>
</evidence>
<evidence type="ECO:0000313" key="2">
    <source>
        <dbReference type="EMBL" id="QKM67015.1"/>
    </source>
</evidence>
<dbReference type="GO" id="GO:0016810">
    <property type="term" value="F:hydrolase activity, acting on carbon-nitrogen (but not peptide) bonds"/>
    <property type="evidence" value="ECO:0007669"/>
    <property type="project" value="InterPro"/>
</dbReference>
<name>I2N817_STRT9</name>
<dbReference type="Gene3D" id="2.30.40.10">
    <property type="entry name" value="Urease, subunit C, domain 1"/>
    <property type="match status" value="1"/>
</dbReference>
<gene>
    <name evidence="2" type="ORF">STSU_007385</name>
</gene>
<keyword evidence="3" id="KW-1185">Reference proteome</keyword>
<sequence>MEQKLSRRRMLLSAGAAAGAVALVPNAATALPSPAGSPPAGAAVPGRRSAALVIHNARVFTGARGEGVREAVAVGRDGRVLATGSDRELRRYAGRDTELVDARKGTVMSGIVDGHAHPVAAGAATLNPSLGYLELTVPRLRELLRGFLADPAHGGEPDGWLVVADWNPVGLLPAGTVPHRTILDALPTRRPIALLGTDGHNSWVNGRALELAGITATTPDPPGGEIERDADGAATGLLKEEAQGLVHRLLPDHPIGKVVEATARALQQAAAQGVTGFLDASADEWHLDVYTELARTGRLPQRISAALRLDAHEIRDPREGLRWLRETRRRYADVPRLDLRTAKVFVDGVMEYPARTAALLEPYFDGSGRPTDHRGELQLEPDDFARLAVLLDTEGWQIHAHAIGDRAVRVALDGYEAAHRAGGRRGNRHTITHLQLVHPTDVRRFARLGVVASMQLQWAMRDTWTVDALLPYIGPERHRRLFPARSLERHGALLAGGSDWPVDPLGVWNQIRTAVDREGADSDGPLHPEREGIRRTSALRMHTAGAAHQLRADHRTGTLVPGRAADLVLLDRDITRVPVPEISGTEVRLTLVGGVPVYEAGTAAGKAARARTAAATARRPAGTDRHRACGGCTRKG</sequence>
<dbReference type="Gene3D" id="3.20.20.140">
    <property type="entry name" value="Metal-dependent hydrolases"/>
    <property type="match status" value="1"/>
</dbReference>
<dbReference type="InterPro" id="IPR011059">
    <property type="entry name" value="Metal-dep_hydrolase_composite"/>
</dbReference>
<dbReference type="InterPro" id="IPR032466">
    <property type="entry name" value="Metal_Hydrolase"/>
</dbReference>
<dbReference type="CDD" id="cd01300">
    <property type="entry name" value="YtcJ_like"/>
    <property type="match status" value="1"/>
</dbReference>
<dbReference type="SUPFAM" id="SSF51338">
    <property type="entry name" value="Composite domain of metallo-dependent hydrolases"/>
    <property type="match status" value="1"/>
</dbReference>
<organism evidence="2 3">
    <name type="scientific">Streptomyces tsukubensis (strain DSM 42081 / NBRC 108919 / NRRL 18488 / 9993)</name>
    <dbReference type="NCBI Taxonomy" id="1114943"/>
    <lineage>
        <taxon>Bacteria</taxon>
        <taxon>Bacillati</taxon>
        <taxon>Actinomycetota</taxon>
        <taxon>Actinomycetes</taxon>
        <taxon>Kitasatosporales</taxon>
        <taxon>Streptomycetaceae</taxon>
        <taxon>Streptomyces</taxon>
    </lineage>
</organism>
<dbReference type="PROSITE" id="PS51318">
    <property type="entry name" value="TAT"/>
    <property type="match status" value="1"/>
</dbReference>
<feature type="domain" description="Amidohydrolase 3" evidence="1">
    <location>
        <begin position="98"/>
        <end position="598"/>
    </location>
</feature>
<dbReference type="InterPro" id="IPR013108">
    <property type="entry name" value="Amidohydro_3"/>
</dbReference>
<dbReference type="Proteomes" id="UP000005940">
    <property type="component" value="Chromosome"/>
</dbReference>
<dbReference type="AlphaFoldDB" id="I2N817"/>
<dbReference type="EMBL" id="CP029159">
    <property type="protein sequence ID" value="QKM67015.1"/>
    <property type="molecule type" value="Genomic_DNA"/>
</dbReference>